<evidence type="ECO:0000259" key="4">
    <source>
        <dbReference type="PROSITE" id="PS51782"/>
    </source>
</evidence>
<feature type="domain" description="LysM" evidence="4">
    <location>
        <begin position="279"/>
        <end position="325"/>
    </location>
</feature>
<evidence type="ECO:0000256" key="1">
    <source>
        <dbReference type="ARBA" id="ARBA00022669"/>
    </source>
</evidence>
<reference evidence="5 6" key="1">
    <citation type="journal article" date="2020" name="ISME J.">
        <title>Uncovering the hidden diversity of litter-decomposition mechanisms in mushroom-forming fungi.</title>
        <authorList>
            <person name="Floudas D."/>
            <person name="Bentzer J."/>
            <person name="Ahren D."/>
            <person name="Johansson T."/>
            <person name="Persson P."/>
            <person name="Tunlid A."/>
        </authorList>
    </citation>
    <scope>NUCLEOTIDE SEQUENCE [LARGE SCALE GENOMIC DNA]</scope>
    <source>
        <strain evidence="5 6">CBS 661.87</strain>
    </source>
</reference>
<accession>A0A8H5H604</accession>
<gene>
    <name evidence="5" type="ORF">D9615_006369</name>
</gene>
<dbReference type="SMART" id="SM00257">
    <property type="entry name" value="LysM"/>
    <property type="match status" value="3"/>
</dbReference>
<dbReference type="InterPro" id="IPR052210">
    <property type="entry name" value="LysM1-like"/>
</dbReference>
<keyword evidence="3" id="KW-0732">Signal</keyword>
<dbReference type="AlphaFoldDB" id="A0A8H5H604"/>
<keyword evidence="6" id="KW-1185">Reference proteome</keyword>
<dbReference type="PANTHER" id="PTHR34997">
    <property type="entry name" value="AM15"/>
    <property type="match status" value="1"/>
</dbReference>
<dbReference type="CDD" id="cd00118">
    <property type="entry name" value="LysM"/>
    <property type="match status" value="3"/>
</dbReference>
<dbReference type="PANTHER" id="PTHR34997:SF16">
    <property type="entry name" value="LYSM DOMAIN-CONTAINING PROTEIN"/>
    <property type="match status" value="1"/>
</dbReference>
<organism evidence="5 6">
    <name type="scientific">Tricholomella constricta</name>
    <dbReference type="NCBI Taxonomy" id="117010"/>
    <lineage>
        <taxon>Eukaryota</taxon>
        <taxon>Fungi</taxon>
        <taxon>Dikarya</taxon>
        <taxon>Basidiomycota</taxon>
        <taxon>Agaricomycotina</taxon>
        <taxon>Agaricomycetes</taxon>
        <taxon>Agaricomycetidae</taxon>
        <taxon>Agaricales</taxon>
        <taxon>Tricholomatineae</taxon>
        <taxon>Lyophyllaceae</taxon>
        <taxon>Tricholomella</taxon>
    </lineage>
</organism>
<dbReference type="InterPro" id="IPR018392">
    <property type="entry name" value="LysM"/>
</dbReference>
<feature type="chain" id="PRO_5034742108" description="LysM domain-containing protein" evidence="3">
    <location>
        <begin position="24"/>
        <end position="454"/>
    </location>
</feature>
<evidence type="ECO:0000256" key="3">
    <source>
        <dbReference type="SAM" id="SignalP"/>
    </source>
</evidence>
<proteinExistence type="predicted"/>
<evidence type="ECO:0000256" key="2">
    <source>
        <dbReference type="ARBA" id="ARBA00023026"/>
    </source>
</evidence>
<dbReference type="OrthoDB" id="5985073at2759"/>
<sequence length="454" mass="47476">MVVAYSLLLGLVSTGVLYQLVGAQFQLFPSGTHSTANLSQGCITALNAVIACDPYIQYLVSNDYYGSLGNATLQNSVCSAGCGTSLASYHANVALACVDDPQPWPGIPAVWTGDVIWATYNRTCLKDPATGAYCVDQIAAINTGTVDQPISGLSTTELCSPCMISLLQNIQSSSYSNYDDSYVQQWVAVQSTCNTGPLPTAAQPPATNITALPGVVTSNPSDSTCLSGNFYTVQPGDDIQQIAVAHNVATGPLKTLNGIFPDGTNMFAGQILCLPRTCTTYLVQPGDNCAAVAAANGITFAQLVSYNPSINQGCTNLISNTNICISPSGVKYTPTTISGATATSTSYATATVVPAGPTPFGTTPNCGKFYQVNPGDNCQQISLNNTITVELFELTNPSIDAGCTNLTPGFYYCVWPTFNWNATSTIPTTTVPPPAPTPPGTISECFAWQVDVKA</sequence>
<dbReference type="Pfam" id="PF01476">
    <property type="entry name" value="LysM"/>
    <property type="match status" value="2"/>
</dbReference>
<keyword evidence="2" id="KW-0843">Virulence</keyword>
<feature type="signal peptide" evidence="3">
    <location>
        <begin position="1"/>
        <end position="23"/>
    </location>
</feature>
<dbReference type="EMBL" id="JAACJP010000024">
    <property type="protein sequence ID" value="KAF5377261.1"/>
    <property type="molecule type" value="Genomic_DNA"/>
</dbReference>
<dbReference type="GO" id="GO:0008061">
    <property type="term" value="F:chitin binding"/>
    <property type="evidence" value="ECO:0007669"/>
    <property type="project" value="UniProtKB-KW"/>
</dbReference>
<feature type="domain" description="LysM" evidence="4">
    <location>
        <begin position="229"/>
        <end position="274"/>
    </location>
</feature>
<feature type="domain" description="LysM" evidence="4">
    <location>
        <begin position="368"/>
        <end position="414"/>
    </location>
</feature>
<evidence type="ECO:0000313" key="6">
    <source>
        <dbReference type="Proteomes" id="UP000565441"/>
    </source>
</evidence>
<dbReference type="InterPro" id="IPR036779">
    <property type="entry name" value="LysM_dom_sf"/>
</dbReference>
<keyword evidence="1" id="KW-0147">Chitin-binding</keyword>
<dbReference type="Gene3D" id="3.10.350.10">
    <property type="entry name" value="LysM domain"/>
    <property type="match status" value="3"/>
</dbReference>
<evidence type="ECO:0000313" key="5">
    <source>
        <dbReference type="EMBL" id="KAF5377261.1"/>
    </source>
</evidence>
<dbReference type="PROSITE" id="PS51782">
    <property type="entry name" value="LYSM"/>
    <property type="match status" value="3"/>
</dbReference>
<dbReference type="Proteomes" id="UP000565441">
    <property type="component" value="Unassembled WGS sequence"/>
</dbReference>
<protein>
    <recommendedName>
        <fullName evidence="4">LysM domain-containing protein</fullName>
    </recommendedName>
</protein>
<name>A0A8H5H604_9AGAR</name>
<comment type="caution">
    <text evidence="5">The sequence shown here is derived from an EMBL/GenBank/DDBJ whole genome shotgun (WGS) entry which is preliminary data.</text>
</comment>
<dbReference type="SUPFAM" id="SSF54106">
    <property type="entry name" value="LysM domain"/>
    <property type="match status" value="3"/>
</dbReference>